<dbReference type="PANTHER" id="PTHR11228">
    <property type="entry name" value="RADICAL SAM DOMAIN PROTEIN"/>
    <property type="match status" value="1"/>
</dbReference>
<sequence>MHASETTQLTETRTPDDVDGVLDFLWLELTNRCNLRCVHCYTESDPHSGDRDVLTADDYEAVMNQAYDLGCRKLQLIGGEPQLNPEFGRLLRHGVKRGFEFVEVFSNLTMLDEETITFSSENGVRFATSVYSDEPDTHDTVTTVRGSHRRTVENLRRLVQRGVRTRAAVIDVHEEAETAERTVRFLSDLGVSGDVRPSKVRGFGRGKELLGQEPGLSGLCGHCWNGKLAVAPDGKVFTCVMARGWPVGDVLSQSLDAILHGDELARIRAEIHDKVWLPATDQTECPQSCGPDLSCPCGPLLCPQCCSPTEQR</sequence>
<evidence type="ECO:0000256" key="3">
    <source>
        <dbReference type="ARBA" id="ARBA00023004"/>
    </source>
</evidence>
<proteinExistence type="predicted"/>
<dbReference type="CDD" id="cd21109">
    <property type="entry name" value="SPASM"/>
    <property type="match status" value="1"/>
</dbReference>
<dbReference type="CDD" id="cd01335">
    <property type="entry name" value="Radical_SAM"/>
    <property type="match status" value="1"/>
</dbReference>
<dbReference type="InterPro" id="IPR050377">
    <property type="entry name" value="Radical_SAM_PqqE_MftC-like"/>
</dbReference>
<dbReference type="SFLD" id="SFLDS00029">
    <property type="entry name" value="Radical_SAM"/>
    <property type="match status" value="1"/>
</dbReference>
<dbReference type="InterPro" id="IPR013785">
    <property type="entry name" value="Aldolase_TIM"/>
</dbReference>
<accession>A0ABW6YAQ8</accession>
<dbReference type="RefSeq" id="WP_391934252.1">
    <property type="nucleotide sequence ID" value="NZ_JBIBSM010000005.1"/>
</dbReference>
<keyword evidence="7" id="KW-1185">Reference proteome</keyword>
<evidence type="ECO:0000313" key="6">
    <source>
        <dbReference type="EMBL" id="MFF8276889.1"/>
    </source>
</evidence>
<dbReference type="InterPro" id="IPR007197">
    <property type="entry name" value="rSAM"/>
</dbReference>
<dbReference type="InterPro" id="IPR058240">
    <property type="entry name" value="rSAM_sf"/>
</dbReference>
<name>A0ABW6YAQ8_9ACTN</name>
<dbReference type="Pfam" id="PF13186">
    <property type="entry name" value="SPASM"/>
    <property type="match status" value="1"/>
</dbReference>
<feature type="domain" description="Radical SAM core" evidence="5">
    <location>
        <begin position="19"/>
        <end position="219"/>
    </location>
</feature>
<dbReference type="EMBL" id="JBIBSM010000005">
    <property type="protein sequence ID" value="MFF8276889.1"/>
    <property type="molecule type" value="Genomic_DNA"/>
</dbReference>
<dbReference type="PANTHER" id="PTHR11228:SF7">
    <property type="entry name" value="PQQA PEPTIDE CYCLASE"/>
    <property type="match status" value="1"/>
</dbReference>
<keyword evidence="3" id="KW-0408">Iron</keyword>
<dbReference type="Pfam" id="PF04055">
    <property type="entry name" value="Radical_SAM"/>
    <property type="match status" value="1"/>
</dbReference>
<dbReference type="InterPro" id="IPR023885">
    <property type="entry name" value="4Fe4S-binding_SPASM_dom"/>
</dbReference>
<dbReference type="SFLD" id="SFLDG01386">
    <property type="entry name" value="main_SPASM_domain-containing"/>
    <property type="match status" value="1"/>
</dbReference>
<gene>
    <name evidence="6" type="ORF">ACF05T_12390</name>
</gene>
<dbReference type="SFLD" id="SFLDG01067">
    <property type="entry name" value="SPASM/twitch_domain_containing"/>
    <property type="match status" value="1"/>
</dbReference>
<evidence type="ECO:0000259" key="5">
    <source>
        <dbReference type="PROSITE" id="PS51918"/>
    </source>
</evidence>
<evidence type="ECO:0000256" key="2">
    <source>
        <dbReference type="ARBA" id="ARBA00022723"/>
    </source>
</evidence>
<dbReference type="SUPFAM" id="SSF102114">
    <property type="entry name" value="Radical SAM enzymes"/>
    <property type="match status" value="1"/>
</dbReference>
<evidence type="ECO:0000256" key="1">
    <source>
        <dbReference type="ARBA" id="ARBA00022691"/>
    </source>
</evidence>
<keyword evidence="1" id="KW-0949">S-adenosyl-L-methionine</keyword>
<dbReference type="Proteomes" id="UP001603013">
    <property type="component" value="Unassembled WGS sequence"/>
</dbReference>
<comment type="caution">
    <text evidence="6">The sequence shown here is derived from an EMBL/GenBank/DDBJ whole genome shotgun (WGS) entry which is preliminary data.</text>
</comment>
<evidence type="ECO:0000313" key="7">
    <source>
        <dbReference type="Proteomes" id="UP001603013"/>
    </source>
</evidence>
<keyword evidence="2" id="KW-0479">Metal-binding</keyword>
<keyword evidence="4" id="KW-0411">Iron-sulfur</keyword>
<reference evidence="6 7" key="1">
    <citation type="submission" date="2024-10" db="EMBL/GenBank/DDBJ databases">
        <title>The Natural Products Discovery Center: Release of the First 8490 Sequenced Strains for Exploring Actinobacteria Biosynthetic Diversity.</title>
        <authorList>
            <person name="Kalkreuter E."/>
            <person name="Kautsar S.A."/>
            <person name="Yang D."/>
            <person name="Bader C.D."/>
            <person name="Teijaro C.N."/>
            <person name="Fluegel L."/>
            <person name="Davis C.M."/>
            <person name="Simpson J.R."/>
            <person name="Lauterbach L."/>
            <person name="Steele A.D."/>
            <person name="Gui C."/>
            <person name="Meng S."/>
            <person name="Li G."/>
            <person name="Viehrig K."/>
            <person name="Ye F."/>
            <person name="Su P."/>
            <person name="Kiefer A.F."/>
            <person name="Nichols A."/>
            <person name="Cepeda A.J."/>
            <person name="Yan W."/>
            <person name="Fan B."/>
            <person name="Jiang Y."/>
            <person name="Adhikari A."/>
            <person name="Zheng C.-J."/>
            <person name="Schuster L."/>
            <person name="Cowan T.M."/>
            <person name="Smanski M.J."/>
            <person name="Chevrette M.G."/>
            <person name="De Carvalho L.P.S."/>
            <person name="Shen B."/>
        </authorList>
    </citation>
    <scope>NUCLEOTIDE SEQUENCE [LARGE SCALE GENOMIC DNA]</scope>
    <source>
        <strain evidence="6 7">NPDC015755</strain>
    </source>
</reference>
<evidence type="ECO:0000256" key="4">
    <source>
        <dbReference type="ARBA" id="ARBA00023014"/>
    </source>
</evidence>
<dbReference type="PROSITE" id="PS51918">
    <property type="entry name" value="RADICAL_SAM"/>
    <property type="match status" value="1"/>
</dbReference>
<organism evidence="6 7">
    <name type="scientific">Streptomyces lateritius</name>
    <dbReference type="NCBI Taxonomy" id="67313"/>
    <lineage>
        <taxon>Bacteria</taxon>
        <taxon>Bacillati</taxon>
        <taxon>Actinomycetota</taxon>
        <taxon>Actinomycetes</taxon>
        <taxon>Kitasatosporales</taxon>
        <taxon>Streptomycetaceae</taxon>
        <taxon>Streptomyces</taxon>
    </lineage>
</organism>
<dbReference type="Gene3D" id="3.20.20.70">
    <property type="entry name" value="Aldolase class I"/>
    <property type="match status" value="1"/>
</dbReference>
<protein>
    <submittedName>
        <fullName evidence="6">Radical SAM/SPASM domain-containing protein</fullName>
    </submittedName>
</protein>